<evidence type="ECO:0000256" key="2">
    <source>
        <dbReference type="SAM" id="Phobius"/>
    </source>
</evidence>
<reference evidence="4" key="1">
    <citation type="submission" date="2013-09" db="EMBL/GenBank/DDBJ databases">
        <title>The Genome Sequence of Anopheles maculatus species B.</title>
        <authorList>
            <consortium name="The Broad Institute Genomics Platform"/>
            <person name="Neafsey D.E."/>
            <person name="Besansky N."/>
            <person name="Howell P."/>
            <person name="Walton C."/>
            <person name="Young S.K."/>
            <person name="Zeng Q."/>
            <person name="Gargeya S."/>
            <person name="Fitzgerald M."/>
            <person name="Haas B."/>
            <person name="Abouelleil A."/>
            <person name="Allen A.W."/>
            <person name="Alvarado L."/>
            <person name="Arachchi H.M."/>
            <person name="Berlin A.M."/>
            <person name="Chapman S.B."/>
            <person name="Gainer-Dewar J."/>
            <person name="Goldberg J."/>
            <person name="Griggs A."/>
            <person name="Gujja S."/>
            <person name="Hansen M."/>
            <person name="Howarth C."/>
            <person name="Imamovic A."/>
            <person name="Ireland A."/>
            <person name="Larimer J."/>
            <person name="McCowan C."/>
            <person name="Murphy C."/>
            <person name="Pearson M."/>
            <person name="Poon T.W."/>
            <person name="Priest M."/>
            <person name="Roberts A."/>
            <person name="Saif S."/>
            <person name="Shea T."/>
            <person name="Sisk P."/>
            <person name="Sykes S."/>
            <person name="Wortman J."/>
            <person name="Nusbaum C."/>
            <person name="Birren B."/>
        </authorList>
    </citation>
    <scope>NUCLEOTIDE SEQUENCE [LARGE SCALE GENOMIC DNA]</scope>
    <source>
        <strain evidence="4">maculatus3</strain>
    </source>
</reference>
<dbReference type="GO" id="GO:0005886">
    <property type="term" value="C:plasma membrane"/>
    <property type="evidence" value="ECO:0007669"/>
    <property type="project" value="TreeGrafter"/>
</dbReference>
<feature type="transmembrane region" description="Helical" evidence="2">
    <location>
        <begin position="158"/>
        <end position="183"/>
    </location>
</feature>
<proteinExistence type="predicted"/>
<accession>A0A182SE81</accession>
<dbReference type="PANTHER" id="PTHR11861:SF8">
    <property type="entry name" value="PKD DOMAIN-CONTAINING PROTEIN"/>
    <property type="match status" value="1"/>
</dbReference>
<dbReference type="PANTHER" id="PTHR11861">
    <property type="entry name" value="MELANOCYTE PROTEIN PMEL 17-RELATED"/>
    <property type="match status" value="1"/>
</dbReference>
<dbReference type="Proteomes" id="UP000075901">
    <property type="component" value="Unassembled WGS sequence"/>
</dbReference>
<keyword evidence="4" id="KW-1185">Reference proteome</keyword>
<organism evidence="3 4">
    <name type="scientific">Anopheles maculatus</name>
    <dbReference type="NCBI Taxonomy" id="74869"/>
    <lineage>
        <taxon>Eukaryota</taxon>
        <taxon>Metazoa</taxon>
        <taxon>Ecdysozoa</taxon>
        <taxon>Arthropoda</taxon>
        <taxon>Hexapoda</taxon>
        <taxon>Insecta</taxon>
        <taxon>Pterygota</taxon>
        <taxon>Neoptera</taxon>
        <taxon>Endopterygota</taxon>
        <taxon>Diptera</taxon>
        <taxon>Nematocera</taxon>
        <taxon>Culicoidea</taxon>
        <taxon>Culicidae</taxon>
        <taxon>Anophelinae</taxon>
        <taxon>Anopheles</taxon>
        <taxon>Anopheles maculatus group</taxon>
    </lineage>
</organism>
<evidence type="ECO:0000256" key="1">
    <source>
        <dbReference type="SAM" id="MobiDB-lite"/>
    </source>
</evidence>
<protein>
    <submittedName>
        <fullName evidence="3">Uncharacterized protein</fullName>
    </submittedName>
</protein>
<sequence>DEDPFVRVAKKSDRFYNLQDAHQPFVCDNSSMVAPDPKKVYGYFQRTFTVQHPIAQFNVSGQQWVKQGQPVDLVFQCSGTPPFEFCYNLNHGQHNMTSNETCKGGWEPSSTAECRFKIHRFFFTNDQYSIVIFVRNRVSNYFTQIGIQFYENQQKSQLSVIIVPIGFCLLAVLIVVYGMAYYIQNRDRFIVEVADFNFGDTSSLDDDMEYKTFHQRLVDSLRDSVRVPRFNFRRSSAHDVDDVSPSSGAAGESSLRYGSMT</sequence>
<dbReference type="InterPro" id="IPR045219">
    <property type="entry name" value="PKAT"/>
</dbReference>
<keyword evidence="2" id="KW-0812">Transmembrane</keyword>
<reference evidence="3" key="2">
    <citation type="submission" date="2020-05" db="UniProtKB">
        <authorList>
            <consortium name="EnsemblMetazoa"/>
        </authorList>
    </citation>
    <scope>IDENTIFICATION</scope>
    <source>
        <strain evidence="3">maculatus3</strain>
    </source>
</reference>
<keyword evidence="2" id="KW-0472">Membrane</keyword>
<dbReference type="VEuPathDB" id="VectorBase:AMAM005006"/>
<dbReference type="AlphaFoldDB" id="A0A182SE81"/>
<keyword evidence="2" id="KW-1133">Transmembrane helix</keyword>
<dbReference type="EnsemblMetazoa" id="AMAM005006-RA">
    <property type="protein sequence ID" value="AMAM005006-PA"/>
    <property type="gene ID" value="AMAM005006"/>
</dbReference>
<evidence type="ECO:0000313" key="3">
    <source>
        <dbReference type="EnsemblMetazoa" id="AMAM005006-PA"/>
    </source>
</evidence>
<name>A0A182SE81_9DIPT</name>
<feature type="region of interest" description="Disordered" evidence="1">
    <location>
        <begin position="237"/>
        <end position="261"/>
    </location>
</feature>
<evidence type="ECO:0000313" key="4">
    <source>
        <dbReference type="Proteomes" id="UP000075901"/>
    </source>
</evidence>